<evidence type="ECO:0000313" key="3">
    <source>
        <dbReference type="Proteomes" id="UP001140560"/>
    </source>
</evidence>
<reference evidence="2" key="1">
    <citation type="submission" date="2022-10" db="EMBL/GenBank/DDBJ databases">
        <title>Tapping the CABI collections for fungal endophytes: first genome assemblies for Collariella, Neodidymelliopsis, Ascochyta clinopodiicola, Didymella pomorum, Didymosphaeria variabile, Neocosmospora piperis and Neocucurbitaria cava.</title>
        <authorList>
            <person name="Hill R."/>
        </authorList>
    </citation>
    <scope>NUCLEOTIDE SEQUENCE</scope>
    <source>
        <strain evidence="2">IMI 356814</strain>
    </source>
</reference>
<feature type="region of interest" description="Disordered" evidence="1">
    <location>
        <begin position="65"/>
        <end position="87"/>
    </location>
</feature>
<comment type="caution">
    <text evidence="2">The sequence shown here is derived from an EMBL/GenBank/DDBJ whole genome shotgun (WGS) entry which is preliminary data.</text>
</comment>
<evidence type="ECO:0000313" key="2">
    <source>
        <dbReference type="EMBL" id="KAJ4373412.1"/>
    </source>
</evidence>
<name>A0A9W9CPN8_9PLEO</name>
<dbReference type="Proteomes" id="UP001140560">
    <property type="component" value="Unassembled WGS sequence"/>
</dbReference>
<accession>A0A9W9CPN8</accession>
<evidence type="ECO:0000256" key="1">
    <source>
        <dbReference type="SAM" id="MobiDB-lite"/>
    </source>
</evidence>
<dbReference type="PANTHER" id="PTHR47256">
    <property type="entry name" value="ZN(II)2CYS6 TRANSCRIPTION FACTOR (EUROFUNG)-RELATED"/>
    <property type="match status" value="1"/>
</dbReference>
<dbReference type="OrthoDB" id="1919336at2759"/>
<gene>
    <name evidence="2" type="ORF">N0V83_003707</name>
</gene>
<protein>
    <submittedName>
        <fullName evidence="2">Uncharacterized protein</fullName>
    </submittedName>
</protein>
<sequence>MARQLLAQAQKRKIEELEDDKSSMYEIIWYLQTTSPDEATALLQQLRAYRGNDLGAILEQFDRGTHDEETPVSQPNDTPSSVSSSNNTVSTALTIPEIIDHPRFQDRPSNPNSPPTYLVPLSSWGEFATVNGLDGSLEMFFNCVGLLFYIMKREDVQLNIQAIRAAGHAHTPLGDIVNNGSGLGLATMVSELAGMAAIGVVHAQLADPVSAPPSRLADYFYAVAKQGLDFAIRNNPLRAMKVAALVAMYNVALHAQVALAYTGK</sequence>
<dbReference type="InterPro" id="IPR053187">
    <property type="entry name" value="Notoamide_regulator"/>
</dbReference>
<proteinExistence type="predicted"/>
<keyword evidence="3" id="KW-1185">Reference proteome</keyword>
<dbReference type="AlphaFoldDB" id="A0A9W9CPN8"/>
<organism evidence="2 3">
    <name type="scientific">Neocucurbitaria cava</name>
    <dbReference type="NCBI Taxonomy" id="798079"/>
    <lineage>
        <taxon>Eukaryota</taxon>
        <taxon>Fungi</taxon>
        <taxon>Dikarya</taxon>
        <taxon>Ascomycota</taxon>
        <taxon>Pezizomycotina</taxon>
        <taxon>Dothideomycetes</taxon>
        <taxon>Pleosporomycetidae</taxon>
        <taxon>Pleosporales</taxon>
        <taxon>Pleosporineae</taxon>
        <taxon>Cucurbitariaceae</taxon>
        <taxon>Neocucurbitaria</taxon>
    </lineage>
</organism>
<dbReference type="PANTHER" id="PTHR47256:SF1">
    <property type="entry name" value="ZN(II)2CYS6 TRANSCRIPTION FACTOR (EUROFUNG)"/>
    <property type="match status" value="1"/>
</dbReference>
<dbReference type="EMBL" id="JAPEUY010000005">
    <property type="protein sequence ID" value="KAJ4373412.1"/>
    <property type="molecule type" value="Genomic_DNA"/>
</dbReference>